<feature type="non-terminal residue" evidence="9">
    <location>
        <position position="1"/>
    </location>
</feature>
<dbReference type="PROSITE" id="PS50268">
    <property type="entry name" value="CADHERIN_2"/>
    <property type="match status" value="3"/>
</dbReference>
<evidence type="ECO:0000313" key="10">
    <source>
        <dbReference type="Proteomes" id="UP001497623"/>
    </source>
</evidence>
<reference evidence="9 10" key="1">
    <citation type="submission" date="2024-05" db="EMBL/GenBank/DDBJ databases">
        <authorList>
            <person name="Wallberg A."/>
        </authorList>
    </citation>
    <scope>NUCLEOTIDE SEQUENCE [LARGE SCALE GENOMIC DNA]</scope>
</reference>
<dbReference type="SMART" id="SM00112">
    <property type="entry name" value="CA"/>
    <property type="match status" value="2"/>
</dbReference>
<dbReference type="SUPFAM" id="SSF49313">
    <property type="entry name" value="Cadherin-like"/>
    <property type="match status" value="3"/>
</dbReference>
<dbReference type="GO" id="GO:0005509">
    <property type="term" value="F:calcium ion binding"/>
    <property type="evidence" value="ECO:0007669"/>
    <property type="project" value="UniProtKB-UniRule"/>
</dbReference>
<dbReference type="GO" id="GO:0007156">
    <property type="term" value="P:homophilic cell adhesion via plasma membrane adhesion molecules"/>
    <property type="evidence" value="ECO:0007669"/>
    <property type="project" value="InterPro"/>
</dbReference>
<keyword evidence="5" id="KW-1133">Transmembrane helix</keyword>
<evidence type="ECO:0000256" key="1">
    <source>
        <dbReference type="ARBA" id="ARBA00004370"/>
    </source>
</evidence>
<feature type="domain" description="Cadherin" evidence="8">
    <location>
        <begin position="25"/>
        <end position="131"/>
    </location>
</feature>
<accession>A0AAV2RZX4</accession>
<dbReference type="CDD" id="cd11304">
    <property type="entry name" value="Cadherin_repeat"/>
    <property type="match status" value="3"/>
</dbReference>
<keyword evidence="4 7" id="KW-0106">Calcium</keyword>
<gene>
    <name evidence="9" type="ORF">MNOR_LOCUS31491</name>
</gene>
<evidence type="ECO:0000256" key="4">
    <source>
        <dbReference type="ARBA" id="ARBA00022837"/>
    </source>
</evidence>
<dbReference type="AlphaFoldDB" id="A0AAV2RZX4"/>
<proteinExistence type="predicted"/>
<evidence type="ECO:0000256" key="6">
    <source>
        <dbReference type="ARBA" id="ARBA00023136"/>
    </source>
</evidence>
<keyword evidence="3" id="KW-0677">Repeat</keyword>
<comment type="caution">
    <text evidence="9">The sequence shown here is derived from an EMBL/GenBank/DDBJ whole genome shotgun (WGS) entry which is preliminary data.</text>
</comment>
<dbReference type="FunFam" id="2.60.40.60:FF:000092">
    <property type="entry name" value="Protocadherin 8"/>
    <property type="match status" value="1"/>
</dbReference>
<keyword evidence="6" id="KW-0472">Membrane</keyword>
<dbReference type="PANTHER" id="PTHR24026">
    <property type="entry name" value="FAT ATYPICAL CADHERIN-RELATED"/>
    <property type="match status" value="1"/>
</dbReference>
<organism evidence="9 10">
    <name type="scientific">Meganyctiphanes norvegica</name>
    <name type="common">Northern krill</name>
    <name type="synonym">Thysanopoda norvegica</name>
    <dbReference type="NCBI Taxonomy" id="48144"/>
    <lineage>
        <taxon>Eukaryota</taxon>
        <taxon>Metazoa</taxon>
        <taxon>Ecdysozoa</taxon>
        <taxon>Arthropoda</taxon>
        <taxon>Crustacea</taxon>
        <taxon>Multicrustacea</taxon>
        <taxon>Malacostraca</taxon>
        <taxon>Eumalacostraca</taxon>
        <taxon>Eucarida</taxon>
        <taxon>Euphausiacea</taxon>
        <taxon>Euphausiidae</taxon>
        <taxon>Meganyctiphanes</taxon>
    </lineage>
</organism>
<evidence type="ECO:0000256" key="7">
    <source>
        <dbReference type="PROSITE-ProRule" id="PRU00043"/>
    </source>
</evidence>
<dbReference type="InterPro" id="IPR002126">
    <property type="entry name" value="Cadherin-like_dom"/>
</dbReference>
<evidence type="ECO:0000256" key="5">
    <source>
        <dbReference type="ARBA" id="ARBA00022989"/>
    </source>
</evidence>
<dbReference type="Proteomes" id="UP001497623">
    <property type="component" value="Unassembled WGS sequence"/>
</dbReference>
<evidence type="ECO:0000313" key="9">
    <source>
        <dbReference type="EMBL" id="CAL4155317.1"/>
    </source>
</evidence>
<dbReference type="EMBL" id="CAXKWB010040637">
    <property type="protein sequence ID" value="CAL4155317.1"/>
    <property type="molecule type" value="Genomic_DNA"/>
</dbReference>
<dbReference type="InterPro" id="IPR015919">
    <property type="entry name" value="Cadherin-like_sf"/>
</dbReference>
<dbReference type="Gene3D" id="2.60.40.60">
    <property type="entry name" value="Cadherins"/>
    <property type="match status" value="3"/>
</dbReference>
<dbReference type="Pfam" id="PF00028">
    <property type="entry name" value="Cadherin"/>
    <property type="match status" value="3"/>
</dbReference>
<comment type="subcellular location">
    <subcellularLocation>
        <location evidence="1">Membrane</location>
    </subcellularLocation>
</comment>
<feature type="domain" description="Cadherin" evidence="8">
    <location>
        <begin position="238"/>
        <end position="297"/>
    </location>
</feature>
<dbReference type="GO" id="GO:0005886">
    <property type="term" value="C:plasma membrane"/>
    <property type="evidence" value="ECO:0007669"/>
    <property type="project" value="InterPro"/>
</dbReference>
<sequence>DVAGEKEDYQVSVDIIDVNDNTPQLQPPFSASVGENTPAETLITTIKAVDRDVSKEYKRVEYRIDWTNDADIREKFHLDEITGELKTLKELDREEKPRYRIPIVATDGVHETTPVSYWISVSDINDEPPTFDLEKGIYSMLLPETTDIGKNTGIKLVVKDPDMVNEFSYQIISGNDEEKFRIDSNTGDIWVDKKLEYDQPVNDRNFTMRVRVGDGLYYADTNVEIAVKNMNDQPPEFSMPTYQFSATENTDCNIVVGKVTAKDSDLPGDAEQNILYSLSEEGNKNFTIDENTGEISIKG</sequence>
<feature type="domain" description="Cadherin" evidence="8">
    <location>
        <begin position="134"/>
        <end position="237"/>
    </location>
</feature>
<protein>
    <recommendedName>
        <fullName evidence="8">Cadherin domain-containing protein</fullName>
    </recommendedName>
</protein>
<dbReference type="PANTHER" id="PTHR24026:SF133">
    <property type="entry name" value="CADHERIN-RELATED FAMILY MEMBER 2"/>
    <property type="match status" value="1"/>
</dbReference>
<dbReference type="InterPro" id="IPR020894">
    <property type="entry name" value="Cadherin_CS"/>
</dbReference>
<evidence type="ECO:0000256" key="3">
    <source>
        <dbReference type="ARBA" id="ARBA00022737"/>
    </source>
</evidence>
<name>A0AAV2RZX4_MEGNR</name>
<keyword evidence="2" id="KW-0812">Transmembrane</keyword>
<dbReference type="PRINTS" id="PR00205">
    <property type="entry name" value="CADHERIN"/>
</dbReference>
<dbReference type="PROSITE" id="PS00232">
    <property type="entry name" value="CADHERIN_1"/>
    <property type="match status" value="1"/>
</dbReference>
<evidence type="ECO:0000259" key="8">
    <source>
        <dbReference type="PROSITE" id="PS50268"/>
    </source>
</evidence>
<keyword evidence="10" id="KW-1185">Reference proteome</keyword>
<feature type="non-terminal residue" evidence="9">
    <location>
        <position position="299"/>
    </location>
</feature>
<evidence type="ECO:0000256" key="2">
    <source>
        <dbReference type="ARBA" id="ARBA00022692"/>
    </source>
</evidence>